<dbReference type="PaxDb" id="479437-Elen_2616"/>
<dbReference type="HOGENOM" id="CLU_2860609_0_0_11"/>
<reference evidence="1 2" key="1">
    <citation type="journal article" date="2009" name="Stand. Genomic Sci.">
        <title>Complete genome sequence of Eggerthella lenta type strain (IPP VPI 0255).</title>
        <authorList>
            <person name="Saunders E."/>
            <person name="Pukall R."/>
            <person name="Abt B."/>
            <person name="Lapidus A."/>
            <person name="Glavina Del Rio T."/>
            <person name="Copeland A."/>
            <person name="Tice H."/>
            <person name="Cheng J.F."/>
            <person name="Lucas S."/>
            <person name="Chen F."/>
            <person name="Nolan M."/>
            <person name="Bruce D."/>
            <person name="Goodwin L."/>
            <person name="Pitluck S."/>
            <person name="Ivanova N."/>
            <person name="Mavromatis K."/>
            <person name="Ovchinnikova G."/>
            <person name="Pati A."/>
            <person name="Chen A."/>
            <person name="Palaniappan K."/>
            <person name="Land M."/>
            <person name="Hauser L."/>
            <person name="Chang Y.J."/>
            <person name="Jeffries C.D."/>
            <person name="Chain P."/>
            <person name="Meincke L."/>
            <person name="Sims D."/>
            <person name="Brettin T."/>
            <person name="Detter J.C."/>
            <person name="Goker M."/>
            <person name="Bristow J."/>
            <person name="Eisen J.A."/>
            <person name="Markowitz V."/>
            <person name="Hugenholtz P."/>
            <person name="Kyrpides N.C."/>
            <person name="Klenk H.P."/>
            <person name="Han C."/>
        </authorList>
    </citation>
    <scope>NUCLEOTIDE SEQUENCE [LARGE SCALE GENOMIC DNA]</scope>
    <source>
        <strain evidence="2">ATCC 25559 / DSM 2243 / CCUG 17323 / JCM 9979 / KCTC 3265 / NCTC 11813 / VPI 0255 / 1899 B</strain>
    </source>
</reference>
<dbReference type="BioCyc" id="ELEN479437:G1GFY-2638-MONOMER"/>
<dbReference type="RefSeq" id="WP_015761290.1">
    <property type="nucleotide sequence ID" value="NC_013204.1"/>
</dbReference>
<protein>
    <submittedName>
        <fullName evidence="1">Uncharacterized protein</fullName>
    </submittedName>
</protein>
<gene>
    <name evidence="1" type="ordered locus">Elen_2616</name>
</gene>
<organism evidence="1 2">
    <name type="scientific">Eggerthella lenta (strain ATCC 25559 / DSM 2243 / CCUG 17323 / JCM 9979 / KCTC 3265 / NCTC 11813 / VPI 0255 / 1899 B)</name>
    <name type="common">Eubacterium lentum</name>
    <dbReference type="NCBI Taxonomy" id="479437"/>
    <lineage>
        <taxon>Bacteria</taxon>
        <taxon>Bacillati</taxon>
        <taxon>Actinomycetota</taxon>
        <taxon>Coriobacteriia</taxon>
        <taxon>Eggerthellales</taxon>
        <taxon>Eggerthellaceae</taxon>
        <taxon>Eggerthella</taxon>
    </lineage>
</organism>
<proteinExistence type="predicted"/>
<keyword evidence="2" id="KW-1185">Reference proteome</keyword>
<dbReference type="AlphaFoldDB" id="C8WLV5"/>
<name>C8WLV5_EGGLE</name>
<evidence type="ECO:0000313" key="2">
    <source>
        <dbReference type="Proteomes" id="UP000001377"/>
    </source>
</evidence>
<dbReference type="KEGG" id="ele:Elen_2616"/>
<dbReference type="Proteomes" id="UP000001377">
    <property type="component" value="Chromosome"/>
</dbReference>
<sequence>MKANVYSMLEECQEGCSLVVPSAEAVVAGKRSGDTKLNVIIDCEHRPVCEMWKKRESEEEGAGE</sequence>
<accession>C8WLV5</accession>
<dbReference type="STRING" id="479437.Elen_2616"/>
<dbReference type="EMBL" id="CP001726">
    <property type="protein sequence ID" value="ACV56568.1"/>
    <property type="molecule type" value="Genomic_DNA"/>
</dbReference>
<evidence type="ECO:0000313" key="1">
    <source>
        <dbReference type="EMBL" id="ACV56568.1"/>
    </source>
</evidence>